<evidence type="ECO:0000313" key="4">
    <source>
        <dbReference type="Proteomes" id="UP000253759"/>
    </source>
</evidence>
<protein>
    <submittedName>
        <fullName evidence="3">HNH endonuclease</fullName>
    </submittedName>
</protein>
<feature type="domain" description="HNH" evidence="2">
    <location>
        <begin position="25"/>
        <end position="71"/>
    </location>
</feature>
<dbReference type="GO" id="GO:0008270">
    <property type="term" value="F:zinc ion binding"/>
    <property type="evidence" value="ECO:0007669"/>
    <property type="project" value="InterPro"/>
</dbReference>
<evidence type="ECO:0000259" key="2">
    <source>
        <dbReference type="Pfam" id="PF01844"/>
    </source>
</evidence>
<keyword evidence="3" id="KW-0255">Endonuclease</keyword>
<feature type="region of interest" description="Disordered" evidence="1">
    <location>
        <begin position="73"/>
        <end position="115"/>
    </location>
</feature>
<dbReference type="GO" id="GO:0003676">
    <property type="term" value="F:nucleic acid binding"/>
    <property type="evidence" value="ECO:0007669"/>
    <property type="project" value="InterPro"/>
</dbReference>
<sequence>MADWPYNTATWRRLRLAKLAHDPLCFACQLRGQIVMARAVDHIKSVKSGGDPFPSLDGLMSLCDRCHNEKTGAVDRPDRAATGRRFKGFDAQGNPIDPGDDWHGGGASKDQKCGT</sequence>
<keyword evidence="3" id="KW-0540">Nuclease</keyword>
<dbReference type="RefSeq" id="WP_114645424.1">
    <property type="nucleotide sequence ID" value="NZ_QQNH01000006.1"/>
</dbReference>
<dbReference type="Pfam" id="PF01844">
    <property type="entry name" value="HNH"/>
    <property type="match status" value="1"/>
</dbReference>
<dbReference type="GO" id="GO:0004519">
    <property type="term" value="F:endonuclease activity"/>
    <property type="evidence" value="ECO:0007669"/>
    <property type="project" value="UniProtKB-KW"/>
</dbReference>
<accession>A0A369W661</accession>
<evidence type="ECO:0000256" key="1">
    <source>
        <dbReference type="SAM" id="MobiDB-lite"/>
    </source>
</evidence>
<organism evidence="3 4">
    <name type="scientific">Pelagibacterium lacus</name>
    <dbReference type="NCBI Taxonomy" id="2282655"/>
    <lineage>
        <taxon>Bacteria</taxon>
        <taxon>Pseudomonadati</taxon>
        <taxon>Pseudomonadota</taxon>
        <taxon>Alphaproteobacteria</taxon>
        <taxon>Hyphomicrobiales</taxon>
        <taxon>Devosiaceae</taxon>
        <taxon>Pelagibacterium</taxon>
    </lineage>
</organism>
<keyword evidence="3" id="KW-0378">Hydrolase</keyword>
<evidence type="ECO:0000313" key="3">
    <source>
        <dbReference type="EMBL" id="RDE09517.1"/>
    </source>
</evidence>
<name>A0A369W661_9HYPH</name>
<dbReference type="EMBL" id="QQNH01000006">
    <property type="protein sequence ID" value="RDE09517.1"/>
    <property type="molecule type" value="Genomic_DNA"/>
</dbReference>
<dbReference type="OrthoDB" id="5292295at2"/>
<keyword evidence="4" id="KW-1185">Reference proteome</keyword>
<comment type="caution">
    <text evidence="3">The sequence shown here is derived from an EMBL/GenBank/DDBJ whole genome shotgun (WGS) entry which is preliminary data.</text>
</comment>
<dbReference type="InterPro" id="IPR002711">
    <property type="entry name" value="HNH"/>
</dbReference>
<gene>
    <name evidence="3" type="ORF">DVH29_05930</name>
</gene>
<proteinExistence type="predicted"/>
<dbReference type="AlphaFoldDB" id="A0A369W661"/>
<dbReference type="Proteomes" id="UP000253759">
    <property type="component" value="Unassembled WGS sequence"/>
</dbReference>
<reference evidence="4" key="1">
    <citation type="submission" date="2018-07" db="EMBL/GenBank/DDBJ databases">
        <authorList>
            <person name="Liu B.-T."/>
            <person name="Du Z."/>
        </authorList>
    </citation>
    <scope>NUCLEOTIDE SEQUENCE [LARGE SCALE GENOMIC DNA]</scope>
    <source>
        <strain evidence="4">XYN52</strain>
    </source>
</reference>